<dbReference type="OrthoDB" id="10287543at2759"/>
<accession>A0A1Q9CVF8</accession>
<dbReference type="EMBL" id="LSRX01000893">
    <property type="protein sequence ID" value="OLP86914.1"/>
    <property type="molecule type" value="Genomic_DNA"/>
</dbReference>
<reference evidence="2 3" key="1">
    <citation type="submission" date="2016-02" db="EMBL/GenBank/DDBJ databases">
        <title>Genome analysis of coral dinoflagellate symbionts highlights evolutionary adaptations to a symbiotic lifestyle.</title>
        <authorList>
            <person name="Aranda M."/>
            <person name="Li Y."/>
            <person name="Liew Y.J."/>
            <person name="Baumgarten S."/>
            <person name="Simakov O."/>
            <person name="Wilson M."/>
            <person name="Piel J."/>
            <person name="Ashoor H."/>
            <person name="Bougouffa S."/>
            <person name="Bajic V.B."/>
            <person name="Ryu T."/>
            <person name="Ravasi T."/>
            <person name="Bayer T."/>
            <person name="Micklem G."/>
            <person name="Kim H."/>
            <person name="Bhak J."/>
            <person name="Lajeunesse T.C."/>
            <person name="Voolstra C.R."/>
        </authorList>
    </citation>
    <scope>NUCLEOTIDE SEQUENCE [LARGE SCALE GENOMIC DNA]</scope>
    <source>
        <strain evidence="2 3">CCMP2467</strain>
    </source>
</reference>
<evidence type="ECO:0000256" key="1">
    <source>
        <dbReference type="SAM" id="MobiDB-lite"/>
    </source>
</evidence>
<protein>
    <submittedName>
        <fullName evidence="2">Uncharacterized protein</fullName>
    </submittedName>
</protein>
<comment type="caution">
    <text evidence="2">The sequence shown here is derived from an EMBL/GenBank/DDBJ whole genome shotgun (WGS) entry which is preliminary data.</text>
</comment>
<dbReference type="AlphaFoldDB" id="A0A1Q9CVF8"/>
<feature type="compositionally biased region" description="Basic and acidic residues" evidence="1">
    <location>
        <begin position="195"/>
        <end position="213"/>
    </location>
</feature>
<sequence>MFTFPTLLKRFAGQLKPCAFVSLTFTVDCFWAWNHGSSRIARQSCSLQTGLTLKTRVLRGFVRDELHDYRKCYTMENGKLLLSSEGERIALEPPRWRSILIQATVDHIDEAKIRKLLIKGLKHEPDWAVAFQVIPLLVVFHSQKLYTKATGLLQPAANVPGSGGGERPAGEFITTFVQENLPNSINTEWAQKVIHGKDKKEKKEKDKDKSKKDKKEKKKDRSRHGLCRAQQKMLPCILQRRIHWRRPSAHEQLDEILASDILKDVGKEDQKDMDAAQKTHGRMAKVLEAAILTREAGETRGRAAGSWRSAISTADLTF</sequence>
<feature type="region of interest" description="Disordered" evidence="1">
    <location>
        <begin position="188"/>
        <end position="226"/>
    </location>
</feature>
<feature type="compositionally biased region" description="Basic residues" evidence="1">
    <location>
        <begin position="214"/>
        <end position="226"/>
    </location>
</feature>
<proteinExistence type="predicted"/>
<name>A0A1Q9CVF8_SYMMI</name>
<evidence type="ECO:0000313" key="3">
    <source>
        <dbReference type="Proteomes" id="UP000186817"/>
    </source>
</evidence>
<gene>
    <name evidence="2" type="ORF">AK812_SmicGene31936</name>
</gene>
<evidence type="ECO:0000313" key="2">
    <source>
        <dbReference type="EMBL" id="OLP86914.1"/>
    </source>
</evidence>
<organism evidence="2 3">
    <name type="scientific">Symbiodinium microadriaticum</name>
    <name type="common">Dinoflagellate</name>
    <name type="synonym">Zooxanthella microadriatica</name>
    <dbReference type="NCBI Taxonomy" id="2951"/>
    <lineage>
        <taxon>Eukaryota</taxon>
        <taxon>Sar</taxon>
        <taxon>Alveolata</taxon>
        <taxon>Dinophyceae</taxon>
        <taxon>Suessiales</taxon>
        <taxon>Symbiodiniaceae</taxon>
        <taxon>Symbiodinium</taxon>
    </lineage>
</organism>
<keyword evidence="3" id="KW-1185">Reference proteome</keyword>
<dbReference type="Proteomes" id="UP000186817">
    <property type="component" value="Unassembled WGS sequence"/>
</dbReference>